<evidence type="ECO:0000313" key="1">
    <source>
        <dbReference type="EMBL" id="KAF6160451.1"/>
    </source>
</evidence>
<protein>
    <submittedName>
        <fullName evidence="1">Uncharacterized protein</fullName>
    </submittedName>
</protein>
<evidence type="ECO:0000313" key="2">
    <source>
        <dbReference type="Proteomes" id="UP000541444"/>
    </source>
</evidence>
<gene>
    <name evidence="1" type="ORF">GIB67_019220</name>
</gene>
<organism evidence="1 2">
    <name type="scientific">Kingdonia uniflora</name>
    <dbReference type="NCBI Taxonomy" id="39325"/>
    <lineage>
        <taxon>Eukaryota</taxon>
        <taxon>Viridiplantae</taxon>
        <taxon>Streptophyta</taxon>
        <taxon>Embryophyta</taxon>
        <taxon>Tracheophyta</taxon>
        <taxon>Spermatophyta</taxon>
        <taxon>Magnoliopsida</taxon>
        <taxon>Ranunculales</taxon>
        <taxon>Circaeasteraceae</taxon>
        <taxon>Kingdonia</taxon>
    </lineage>
</organism>
<sequence length="98" mass="10906">MFFGNKIVCGFDAKSSGIGSTMDKFAFVVFSEHVFGMTRLSLFTGRVSGYGKYQGRIRTHNILGATSSKLKMRGQIFCSRGELIGRRVAHEDDSWVSE</sequence>
<dbReference type="AlphaFoldDB" id="A0A7J7MZT5"/>
<dbReference type="Proteomes" id="UP000541444">
    <property type="component" value="Unassembled WGS sequence"/>
</dbReference>
<accession>A0A7J7MZT5</accession>
<reference evidence="1 2" key="1">
    <citation type="journal article" date="2020" name="IScience">
        <title>Genome Sequencing of the Endangered Kingdonia uniflora (Circaeasteraceae, Ranunculales) Reveals Potential Mechanisms of Evolutionary Specialization.</title>
        <authorList>
            <person name="Sun Y."/>
            <person name="Deng T."/>
            <person name="Zhang A."/>
            <person name="Moore M.J."/>
            <person name="Landis J.B."/>
            <person name="Lin N."/>
            <person name="Zhang H."/>
            <person name="Zhang X."/>
            <person name="Huang J."/>
            <person name="Zhang X."/>
            <person name="Sun H."/>
            <person name="Wang H."/>
        </authorList>
    </citation>
    <scope>NUCLEOTIDE SEQUENCE [LARGE SCALE GENOMIC DNA]</scope>
    <source>
        <strain evidence="1">TB1705</strain>
        <tissue evidence="1">Leaf</tissue>
    </source>
</reference>
<comment type="caution">
    <text evidence="1">The sequence shown here is derived from an EMBL/GenBank/DDBJ whole genome shotgun (WGS) entry which is preliminary data.</text>
</comment>
<keyword evidence="2" id="KW-1185">Reference proteome</keyword>
<proteinExistence type="predicted"/>
<name>A0A7J7MZT5_9MAGN</name>
<dbReference type="EMBL" id="JACGCM010001165">
    <property type="protein sequence ID" value="KAF6160451.1"/>
    <property type="molecule type" value="Genomic_DNA"/>
</dbReference>